<dbReference type="InterPro" id="IPR027417">
    <property type="entry name" value="P-loop_NTPase"/>
</dbReference>
<dbReference type="Gene3D" id="3.40.50.300">
    <property type="entry name" value="P-loop containing nucleotide triphosphate hydrolases"/>
    <property type="match status" value="1"/>
</dbReference>
<feature type="domain" description="Endonuclease GajA/Old nuclease/RecF-like AAA" evidence="1">
    <location>
        <begin position="5"/>
        <end position="69"/>
    </location>
</feature>
<dbReference type="AlphaFoldDB" id="A0A315XTD9"/>
<dbReference type="PANTHER" id="PTHR43581">
    <property type="entry name" value="ATP/GTP PHOSPHATASE"/>
    <property type="match status" value="1"/>
</dbReference>
<dbReference type="RefSeq" id="WP_109727845.1">
    <property type="nucleotide sequence ID" value="NZ_QGDI01000016.1"/>
</dbReference>
<reference evidence="2 3" key="1">
    <citation type="submission" date="2018-05" db="EMBL/GenBank/DDBJ databases">
        <title>The Hungate 1000. A catalogue of reference genomes from the rumen microbiome.</title>
        <authorList>
            <person name="Kelly W."/>
        </authorList>
    </citation>
    <scope>NUCLEOTIDE SEQUENCE [LARGE SCALE GENOMIC DNA]</scope>
    <source>
        <strain evidence="2 3">SAb67</strain>
    </source>
</reference>
<name>A0A315XTD9_RUMFL</name>
<dbReference type="Pfam" id="PF13175">
    <property type="entry name" value="AAA_15"/>
    <property type="match status" value="2"/>
</dbReference>
<feature type="domain" description="Endonuclease GajA/Old nuclease/RecF-like AAA" evidence="1">
    <location>
        <begin position="185"/>
        <end position="290"/>
    </location>
</feature>
<dbReference type="SUPFAM" id="SSF52540">
    <property type="entry name" value="P-loop containing nucleoside triphosphate hydrolases"/>
    <property type="match status" value="1"/>
</dbReference>
<keyword evidence="2" id="KW-0540">Nuclease</keyword>
<sequence>MKFTIKEIRFKDYKSFKGDYISLKPEKITLLIGRNNCGKSSIIDVFESITSPSFFHKHRCSILIDINGQKVRNEPFSGYKEYIGYKTYRIEPMNNTFRCNLIEGNYQTSYIDSEPPISNFLQSISFRRLNADRDIVPEPYNSDYHLDENGNGACNLINQILTKEQLPEKLIHKNLLEALNEVMYPDSKFDGITVQKTAGSDNWEVYLYEGDDRYALSKMGSGLKTIILVLLNLLIIPEINKYNDEQIHFFAFEELENNLHPALQRRLFDYLFQYGKDHPNAYIFLTTHSHIAINTFANKPDTQILHVKKENGISTIDTIDSFISKTHVLEDLDVRASDLFQSNGIIWVEGPSDRIYIKRWLEIWGDKELIEGSDYQFLYYGGRLLSHYTTKETEDLINILSTNRNAAIVIDSDKRSKQGHINDTKKRIQKEFEEKGMLCWITKGKEIENYLPYGAINSAYSSKLETNCKQYELFPEYIERVCKNFSSKKIEFAKNVSPYILDNDVSNVLGVKEMIIELSEKIKKWNPKIHV</sequence>
<dbReference type="CDD" id="cd00267">
    <property type="entry name" value="ABC_ATPase"/>
    <property type="match status" value="1"/>
</dbReference>
<organism evidence="2 3">
    <name type="scientific">Ruminococcus flavefaciens</name>
    <dbReference type="NCBI Taxonomy" id="1265"/>
    <lineage>
        <taxon>Bacteria</taxon>
        <taxon>Bacillati</taxon>
        <taxon>Bacillota</taxon>
        <taxon>Clostridia</taxon>
        <taxon>Eubacteriales</taxon>
        <taxon>Oscillospiraceae</taxon>
        <taxon>Ruminococcus</taxon>
    </lineage>
</organism>
<accession>A0A315XTD9</accession>
<gene>
    <name evidence="2" type="ORF">IE37_03171</name>
</gene>
<dbReference type="EMBL" id="QGDI01000016">
    <property type="protein sequence ID" value="PWJ10079.1"/>
    <property type="molecule type" value="Genomic_DNA"/>
</dbReference>
<evidence type="ECO:0000259" key="1">
    <source>
        <dbReference type="Pfam" id="PF13175"/>
    </source>
</evidence>
<dbReference type="InterPro" id="IPR041685">
    <property type="entry name" value="AAA_GajA/Old/RecF-like"/>
</dbReference>
<proteinExistence type="predicted"/>
<dbReference type="OrthoDB" id="308933at2"/>
<keyword evidence="2" id="KW-0378">Hydrolase</keyword>
<comment type="caution">
    <text evidence="2">The sequence shown here is derived from an EMBL/GenBank/DDBJ whole genome shotgun (WGS) entry which is preliminary data.</text>
</comment>
<evidence type="ECO:0000313" key="3">
    <source>
        <dbReference type="Proteomes" id="UP000245720"/>
    </source>
</evidence>
<keyword evidence="2" id="KW-0255">Endonuclease</keyword>
<dbReference type="PANTHER" id="PTHR43581:SF4">
    <property type="entry name" value="ATP_GTP PHOSPHATASE"/>
    <property type="match status" value="1"/>
</dbReference>
<evidence type="ECO:0000313" key="2">
    <source>
        <dbReference type="EMBL" id="PWJ10079.1"/>
    </source>
</evidence>
<dbReference type="GO" id="GO:0004519">
    <property type="term" value="F:endonuclease activity"/>
    <property type="evidence" value="ECO:0007669"/>
    <property type="project" value="UniProtKB-KW"/>
</dbReference>
<protein>
    <submittedName>
        <fullName evidence="2">Putative ATP-dependent endonuclease of OLD family</fullName>
    </submittedName>
</protein>
<dbReference type="Proteomes" id="UP000245720">
    <property type="component" value="Unassembled WGS sequence"/>
</dbReference>
<dbReference type="InterPro" id="IPR051396">
    <property type="entry name" value="Bact_Antivir_Def_Nuclease"/>
</dbReference>